<feature type="domain" description="Peptidase M16 C-terminal" evidence="7">
    <location>
        <begin position="194"/>
        <end position="370"/>
    </location>
</feature>
<keyword evidence="5" id="KW-0482">Metalloprotease</keyword>
<organism evidence="8 9">
    <name type="scientific">Endozoicomonas euniceicola</name>
    <dbReference type="NCBI Taxonomy" id="1234143"/>
    <lineage>
        <taxon>Bacteria</taxon>
        <taxon>Pseudomonadati</taxon>
        <taxon>Pseudomonadota</taxon>
        <taxon>Gammaproteobacteria</taxon>
        <taxon>Oceanospirillales</taxon>
        <taxon>Endozoicomonadaceae</taxon>
        <taxon>Endozoicomonas</taxon>
    </lineage>
</organism>
<dbReference type="InterPro" id="IPR011765">
    <property type="entry name" value="Pept_M16_N"/>
</dbReference>
<comment type="similarity">
    <text evidence="1">Belongs to the peptidase M16 family.</text>
</comment>
<dbReference type="RefSeq" id="WP_262595986.1">
    <property type="nucleotide sequence ID" value="NZ_CP103300.1"/>
</dbReference>
<reference evidence="8" key="1">
    <citation type="submission" date="2022-10" db="EMBL/GenBank/DDBJ databases">
        <title>Completed Genome Sequence of two octocoral isolated bacterium, Endozoicomonas euniceicola EF212T and Endozoicomonas gorgoniicola PS125T.</title>
        <authorList>
            <person name="Chiou Y.-J."/>
            <person name="Chen Y.-H."/>
        </authorList>
    </citation>
    <scope>NUCLEOTIDE SEQUENCE</scope>
    <source>
        <strain evidence="8">EF212</strain>
    </source>
</reference>
<gene>
    <name evidence="8" type="ORF">NX720_16495</name>
</gene>
<evidence type="ECO:0000259" key="6">
    <source>
        <dbReference type="Pfam" id="PF00675"/>
    </source>
</evidence>
<dbReference type="InterPro" id="IPR050626">
    <property type="entry name" value="Peptidase_M16"/>
</dbReference>
<evidence type="ECO:0000256" key="4">
    <source>
        <dbReference type="ARBA" id="ARBA00022833"/>
    </source>
</evidence>
<dbReference type="Gene3D" id="3.30.830.10">
    <property type="entry name" value="Metalloenzyme, LuxS/M16 peptidase-like"/>
    <property type="match status" value="3"/>
</dbReference>
<dbReference type="InterPro" id="IPR007863">
    <property type="entry name" value="Peptidase_M16_C"/>
</dbReference>
<feature type="domain" description="Peptidase M16 C-terminal" evidence="7">
    <location>
        <begin position="679"/>
        <end position="830"/>
    </location>
</feature>
<evidence type="ECO:0000256" key="3">
    <source>
        <dbReference type="ARBA" id="ARBA00022801"/>
    </source>
</evidence>
<dbReference type="SUPFAM" id="SSF63411">
    <property type="entry name" value="LuxS/MPP-like metallohydrolase"/>
    <property type="match status" value="3"/>
</dbReference>
<keyword evidence="2" id="KW-0645">Protease</keyword>
<dbReference type="Pfam" id="PF05193">
    <property type="entry name" value="Peptidase_M16_C"/>
    <property type="match status" value="2"/>
</dbReference>
<dbReference type="PANTHER" id="PTHR43690:SF34">
    <property type="entry name" value="ZINC PROTEASE PQQL-LIKE"/>
    <property type="match status" value="1"/>
</dbReference>
<dbReference type="InterPro" id="IPR011249">
    <property type="entry name" value="Metalloenz_LuxS/M16"/>
</dbReference>
<evidence type="ECO:0000259" key="7">
    <source>
        <dbReference type="Pfam" id="PF05193"/>
    </source>
</evidence>
<proteinExistence type="inferred from homology"/>
<name>A0ABY6GPZ7_9GAMM</name>
<sequence length="907" mass="103629">MLFLLSCAGLKADISTPLLWDEALTVRVLDNGFRYIVYNSEKDSDPFNLRLIVHAGSVDDELRGMAHNTEHMVFRTNAAYGDSIHNYLDRIGWRSGFQVNALTRQSETQFMVRTRPNDALNLKQSVAFLANIAFNASLLDRDWQVERQVILEEMRLGDNLAGRVNELKKKVVRNRSRYVDRPVIGLKKDIEATTVDDIRAFYQRFYVPANMTLIVSGNIDLNVLESAIRDTFGKQPFTPAPKRNYVELPLSEQLYIGKVQDNHGVSSVVTTGFRSPLEPYTTVEGLYQRFQNYFLRKLASRQVRQQLSFYEEAEVNSLSLVFKESTNQRLVLAMAARTPDHAAGLKAVLTEVERLKQNGLSREAFQQLKAEARQSVARNRQLVGQRNFQQWEDKITTAVFQKGILEDYNIRAKRTLQWIDDLTLSELNDRLTELLSAGDQFIYYQIPGGTHRDLPSQQLAKATKARLSAETLPLAPASTQKTKKEQIEAVKEPVEIHWPAWKKPVEPPLATKKVWPETSVRQWTLDNGYSVVWLQQPTSDNKLYIRAIDNSGYLNSHTPQWLSKAAVQVWQQTDLSFVPAAELKKWGEHSGIEWFWAQKAYQLDRGAVIKPDGLNELIRLFAARQSLWQLNDSDFEQVLESLSTSIQTIDQPEQALNTLESLNLPEFKDIVRSFAQQPATIYMVGDIPEAQITEAVLPCLAALETSQPFVPNAPRPLQGSERQVTYIYQQEKATVAINGRKTLPWKPETSFYISALNPIIQKALRNELRHKLGGVYRIEFEMQLNQNDQLTTRLAFTTGPGREEELINASESVLSNLDKVIANENLERIRDDINFAESLRLEDPNTWLRRLILSFERYQSPRYLQTMNQLSQSINARQLTSLAGQIFPLEQQNIFIGLPVNKQTSVE</sequence>
<dbReference type="EMBL" id="CP103300">
    <property type="protein sequence ID" value="UYM14484.1"/>
    <property type="molecule type" value="Genomic_DNA"/>
</dbReference>
<evidence type="ECO:0000313" key="9">
    <source>
        <dbReference type="Proteomes" id="UP001163255"/>
    </source>
</evidence>
<evidence type="ECO:0000256" key="5">
    <source>
        <dbReference type="ARBA" id="ARBA00023049"/>
    </source>
</evidence>
<accession>A0ABY6GPZ7</accession>
<dbReference type="Proteomes" id="UP001163255">
    <property type="component" value="Chromosome"/>
</dbReference>
<evidence type="ECO:0000256" key="2">
    <source>
        <dbReference type="ARBA" id="ARBA00022670"/>
    </source>
</evidence>
<keyword evidence="4" id="KW-0862">Zinc</keyword>
<dbReference type="PANTHER" id="PTHR43690">
    <property type="entry name" value="NARDILYSIN"/>
    <property type="match status" value="1"/>
</dbReference>
<dbReference type="Pfam" id="PF00675">
    <property type="entry name" value="Peptidase_M16"/>
    <property type="match status" value="1"/>
</dbReference>
<keyword evidence="3" id="KW-0378">Hydrolase</keyword>
<keyword evidence="9" id="KW-1185">Reference proteome</keyword>
<protein>
    <submittedName>
        <fullName evidence="8">Insulinase family protein</fullName>
    </submittedName>
</protein>
<evidence type="ECO:0000313" key="8">
    <source>
        <dbReference type="EMBL" id="UYM14484.1"/>
    </source>
</evidence>
<evidence type="ECO:0000256" key="1">
    <source>
        <dbReference type="ARBA" id="ARBA00007261"/>
    </source>
</evidence>
<feature type="domain" description="Peptidase M16 N-terminal" evidence="6">
    <location>
        <begin position="36"/>
        <end position="155"/>
    </location>
</feature>